<accession>A0ABY7QKW7</accession>
<reference evidence="2 3" key="1">
    <citation type="submission" date="2023-01" db="EMBL/GenBank/DDBJ databases">
        <title>Complete genome of Chryseobacterium camelliae VAN22-5A.</title>
        <authorList>
            <person name="Zong G."/>
            <person name="Cao G."/>
        </authorList>
    </citation>
    <scope>NUCLEOTIDE SEQUENCE [LARGE SCALE GENOMIC DNA]</scope>
    <source>
        <strain evidence="2 3">VAN22-5A</strain>
    </source>
</reference>
<sequence length="171" mass="19762">MRKTTTLIFVLLIVLNLLSCNSKENNSQPNQTNLFKITKITKSGFERFGDSYKYNFIGEARNNSINIYDEVYTTLKVQLELENGSIITERDYDSGLMTGFGDIEKVWKPNEVRKIDDHGGLDSDFIPAHYKEYKIKKVVAIFDFDTEDLTNHTKNTSFDTLDITKQWNALK</sequence>
<evidence type="ECO:0008006" key="4">
    <source>
        <dbReference type="Google" id="ProtNLM"/>
    </source>
</evidence>
<dbReference type="EMBL" id="CP115859">
    <property type="protein sequence ID" value="WBV59893.1"/>
    <property type="molecule type" value="Genomic_DNA"/>
</dbReference>
<feature type="signal peptide" evidence="1">
    <location>
        <begin position="1"/>
        <end position="22"/>
    </location>
</feature>
<dbReference type="RefSeq" id="WP_271148242.1">
    <property type="nucleotide sequence ID" value="NZ_CP115859.1"/>
</dbReference>
<organism evidence="2 3">
    <name type="scientific">Chryseobacterium camelliae</name>
    <dbReference type="NCBI Taxonomy" id="1265445"/>
    <lineage>
        <taxon>Bacteria</taxon>
        <taxon>Pseudomonadati</taxon>
        <taxon>Bacteroidota</taxon>
        <taxon>Flavobacteriia</taxon>
        <taxon>Flavobacteriales</taxon>
        <taxon>Weeksellaceae</taxon>
        <taxon>Chryseobacterium group</taxon>
        <taxon>Chryseobacterium</taxon>
    </lineage>
</organism>
<evidence type="ECO:0000256" key="1">
    <source>
        <dbReference type="SAM" id="SignalP"/>
    </source>
</evidence>
<dbReference type="Proteomes" id="UP001210978">
    <property type="component" value="Chromosome"/>
</dbReference>
<keyword evidence="3" id="KW-1185">Reference proteome</keyword>
<keyword evidence="1" id="KW-0732">Signal</keyword>
<evidence type="ECO:0000313" key="3">
    <source>
        <dbReference type="Proteomes" id="UP001210978"/>
    </source>
</evidence>
<name>A0ABY7QKW7_9FLAO</name>
<feature type="chain" id="PRO_5046408377" description="Lipoprotein" evidence="1">
    <location>
        <begin position="23"/>
        <end position="171"/>
    </location>
</feature>
<gene>
    <name evidence="2" type="ORF">PFY12_12670</name>
</gene>
<proteinExistence type="predicted"/>
<evidence type="ECO:0000313" key="2">
    <source>
        <dbReference type="EMBL" id="WBV59893.1"/>
    </source>
</evidence>
<protein>
    <recommendedName>
        <fullName evidence="4">Lipoprotein</fullName>
    </recommendedName>
</protein>